<accession>A0A0F2T8P9</accession>
<sequence length="96" mass="10825">MTELRVDLRGRRIETMKDFWDALDEPCGLPGWFGRNLDAWSDTIDTRGISEVIDSHDTLVIHVDARGLFAGNGWEARLLAETFDGDVNRLCVHPVA</sequence>
<comment type="similarity">
    <text evidence="1">Belongs to the barstar family.</text>
</comment>
<comment type="caution">
    <text evidence="3">The sequence shown here is derived from an EMBL/GenBank/DDBJ whole genome shotgun (WGS) entry which is preliminary data.</text>
</comment>
<reference evidence="3 4" key="1">
    <citation type="submission" date="2015-02" db="EMBL/GenBank/DDBJ databases">
        <authorList>
            <person name="Ju K.-S."/>
            <person name="Doroghazi J.R."/>
            <person name="Metcalf W."/>
        </authorList>
    </citation>
    <scope>NUCLEOTIDE SEQUENCE [LARGE SCALE GENOMIC DNA]</scope>
    <source>
        <strain evidence="3 4">ATCC 31215</strain>
    </source>
</reference>
<dbReference type="EMBL" id="JZKH01000096">
    <property type="protein sequence ID" value="KJS58700.1"/>
    <property type="molecule type" value="Genomic_DNA"/>
</dbReference>
<evidence type="ECO:0000313" key="4">
    <source>
        <dbReference type="Proteomes" id="UP000033699"/>
    </source>
</evidence>
<keyword evidence="4" id="KW-1185">Reference proteome</keyword>
<feature type="domain" description="Barstar (barnase inhibitor)" evidence="2">
    <location>
        <begin position="6"/>
        <end position="52"/>
    </location>
</feature>
<evidence type="ECO:0000259" key="2">
    <source>
        <dbReference type="Pfam" id="PF01337"/>
    </source>
</evidence>
<dbReference type="Proteomes" id="UP000033699">
    <property type="component" value="Unassembled WGS sequence"/>
</dbReference>
<dbReference type="Gene3D" id="3.30.370.10">
    <property type="entry name" value="Barstar-like"/>
    <property type="match status" value="1"/>
</dbReference>
<evidence type="ECO:0000256" key="1">
    <source>
        <dbReference type="ARBA" id="ARBA00006845"/>
    </source>
</evidence>
<dbReference type="PATRIC" id="fig|359131.3.peg.7966"/>
<name>A0A0F2T8P9_STRR3</name>
<proteinExistence type="inferred from homology"/>
<protein>
    <recommendedName>
        <fullName evidence="2">Barstar (barnase inhibitor) domain-containing protein</fullName>
    </recommendedName>
</protein>
<organism evidence="3 4">
    <name type="scientific">Streptomyces rubellomurinus (strain ATCC 31215)</name>
    <dbReference type="NCBI Taxonomy" id="359131"/>
    <lineage>
        <taxon>Bacteria</taxon>
        <taxon>Bacillati</taxon>
        <taxon>Actinomycetota</taxon>
        <taxon>Actinomycetes</taxon>
        <taxon>Kitasatosporales</taxon>
        <taxon>Streptomycetaceae</taxon>
        <taxon>Streptomyces</taxon>
    </lineage>
</organism>
<dbReference type="Pfam" id="PF01337">
    <property type="entry name" value="Barstar"/>
    <property type="match status" value="1"/>
</dbReference>
<dbReference type="RefSeq" id="WP_045703372.1">
    <property type="nucleotide sequence ID" value="NZ_JZKH01000096.1"/>
</dbReference>
<evidence type="ECO:0000313" key="3">
    <source>
        <dbReference type="EMBL" id="KJS58700.1"/>
    </source>
</evidence>
<dbReference type="OrthoDB" id="5184890at2"/>
<dbReference type="InterPro" id="IPR000468">
    <property type="entry name" value="Barstar"/>
</dbReference>
<dbReference type="SUPFAM" id="SSF52038">
    <property type="entry name" value="Barstar-related"/>
    <property type="match status" value="1"/>
</dbReference>
<dbReference type="InterPro" id="IPR035905">
    <property type="entry name" value="Barstar-like_sf"/>
</dbReference>
<gene>
    <name evidence="3" type="ORF">VM95_31725</name>
</gene>
<dbReference type="AlphaFoldDB" id="A0A0F2T8P9"/>